<dbReference type="InterPro" id="IPR001138">
    <property type="entry name" value="Zn2Cys6_DnaBD"/>
</dbReference>
<gene>
    <name evidence="3" type="ORF">JL09_g1</name>
</gene>
<dbReference type="GO" id="GO:0000981">
    <property type="term" value="F:DNA-binding transcription factor activity, RNA polymerase II-specific"/>
    <property type="evidence" value="ECO:0007669"/>
    <property type="project" value="InterPro"/>
</dbReference>
<dbReference type="AlphaFoldDB" id="A0A099P8L0"/>
<proteinExistence type="predicted"/>
<reference evidence="4" key="1">
    <citation type="journal article" date="2014" name="Microb. Cell Fact.">
        <title>Exploiting Issatchenkia orientalis SD108 for succinic acid production.</title>
        <authorList>
            <person name="Xiao H."/>
            <person name="Shao Z."/>
            <person name="Jiang Y."/>
            <person name="Dole S."/>
            <person name="Zhao H."/>
        </authorList>
    </citation>
    <scope>NUCLEOTIDE SEQUENCE [LARGE SCALE GENOMIC DNA]</scope>
    <source>
        <strain evidence="4">SD108</strain>
    </source>
</reference>
<feature type="region of interest" description="Disordered" evidence="1">
    <location>
        <begin position="385"/>
        <end position="408"/>
    </location>
</feature>
<dbReference type="SMART" id="SM00066">
    <property type="entry name" value="GAL4"/>
    <property type="match status" value="1"/>
</dbReference>
<dbReference type="Pfam" id="PF00172">
    <property type="entry name" value="Zn_clus"/>
    <property type="match status" value="1"/>
</dbReference>
<feature type="region of interest" description="Disordered" evidence="1">
    <location>
        <begin position="187"/>
        <end position="279"/>
    </location>
</feature>
<dbReference type="PROSITE" id="PS50048">
    <property type="entry name" value="ZN2_CY6_FUNGAL_2"/>
    <property type="match status" value="1"/>
</dbReference>
<dbReference type="Gene3D" id="4.10.240.10">
    <property type="entry name" value="Zn(2)-C6 fungal-type DNA-binding domain"/>
    <property type="match status" value="1"/>
</dbReference>
<dbReference type="VEuPathDB" id="FungiDB:C5L36_0A10130"/>
<feature type="compositionally biased region" description="Basic and acidic residues" evidence="1">
    <location>
        <begin position="213"/>
        <end position="232"/>
    </location>
</feature>
<dbReference type="CDD" id="cd00067">
    <property type="entry name" value="GAL4"/>
    <property type="match status" value="1"/>
</dbReference>
<feature type="compositionally biased region" description="Low complexity" evidence="1">
    <location>
        <begin position="265"/>
        <end position="279"/>
    </location>
</feature>
<dbReference type="Proteomes" id="UP000029867">
    <property type="component" value="Unassembled WGS sequence"/>
</dbReference>
<dbReference type="InterPro" id="IPR036864">
    <property type="entry name" value="Zn2-C6_fun-type_DNA-bd_sf"/>
</dbReference>
<accession>A0A099P8L0</accession>
<evidence type="ECO:0000313" key="3">
    <source>
        <dbReference type="EMBL" id="KGK40612.1"/>
    </source>
</evidence>
<feature type="region of interest" description="Disordered" evidence="1">
    <location>
        <begin position="1"/>
        <end position="24"/>
    </location>
</feature>
<feature type="compositionally biased region" description="Polar residues" evidence="1">
    <location>
        <begin position="238"/>
        <end position="263"/>
    </location>
</feature>
<sequence>MTQRKRLALSEISKSPKKPKDVPELLKSFKSEELVESPKPLQKAEETSPNVSAKMLNIKKDNIGLDGEHMTNFKEPTAGCLTCRQRHKKCSRTSPVCQTCLSNRYECYWREPGTRFSDYKVPLVHTDSPRGITLRPNKGEDLQASAMNNSDLLSVAQMAVSITNDYLTAHDMDSVLKKTDDKEALNMEQNESIAEENDKDTTTSEGSEDEEKNDGNCEDDKGPTKYNEKDSEGDGSAGSATSTNNDGEGNSKDGSTNSESKNGSTRETSSSKSSTSVDGSFDSLAFFSDTLEFEKLLKLRSMLARGERMINNKAIVVSTKIEEPDKEEIQIQSCKVRANEESNGPISLDPSYQPNPELAPIDYSKVLFDDNLVLQSNQIFEIENKREPETALHTPGGVEERNEEPLGPNGILQQAETSTSDDNTQFFDAPEPGRLFVDEETDEVFPVVTKSTSGSKVLNQIDRSNSGLVHQHVSMKMNKDKNREMKNVNQQYKQIVLRESLSALKNVDLDRVKNDGRRARRVKRHVDVSELPSSITQFLGSASI</sequence>
<protein>
    <recommendedName>
        <fullName evidence="2">Zn(2)-C6 fungal-type domain-containing protein</fullName>
    </recommendedName>
</protein>
<dbReference type="HOGENOM" id="CLU_500630_0_0_1"/>
<dbReference type="PROSITE" id="PS00463">
    <property type="entry name" value="ZN2_CY6_FUNGAL_1"/>
    <property type="match status" value="1"/>
</dbReference>
<evidence type="ECO:0000313" key="4">
    <source>
        <dbReference type="Proteomes" id="UP000029867"/>
    </source>
</evidence>
<dbReference type="GO" id="GO:0008270">
    <property type="term" value="F:zinc ion binding"/>
    <property type="evidence" value="ECO:0007669"/>
    <property type="project" value="InterPro"/>
</dbReference>
<dbReference type="SUPFAM" id="SSF57701">
    <property type="entry name" value="Zn2/Cys6 DNA-binding domain"/>
    <property type="match status" value="1"/>
</dbReference>
<evidence type="ECO:0000259" key="2">
    <source>
        <dbReference type="PROSITE" id="PS50048"/>
    </source>
</evidence>
<comment type="caution">
    <text evidence="3">The sequence shown here is derived from an EMBL/GenBank/DDBJ whole genome shotgun (WGS) entry which is preliminary data.</text>
</comment>
<organism evidence="3 4">
    <name type="scientific">Pichia kudriavzevii</name>
    <name type="common">Yeast</name>
    <name type="synonym">Issatchenkia orientalis</name>
    <dbReference type="NCBI Taxonomy" id="4909"/>
    <lineage>
        <taxon>Eukaryota</taxon>
        <taxon>Fungi</taxon>
        <taxon>Dikarya</taxon>
        <taxon>Ascomycota</taxon>
        <taxon>Saccharomycotina</taxon>
        <taxon>Pichiomycetes</taxon>
        <taxon>Pichiales</taxon>
        <taxon>Pichiaceae</taxon>
        <taxon>Pichia</taxon>
    </lineage>
</organism>
<dbReference type="EMBL" id="JQFK01000001">
    <property type="protein sequence ID" value="KGK40612.1"/>
    <property type="molecule type" value="Genomic_DNA"/>
</dbReference>
<evidence type="ECO:0000256" key="1">
    <source>
        <dbReference type="SAM" id="MobiDB-lite"/>
    </source>
</evidence>
<name>A0A099P8L0_PICKU</name>
<feature type="domain" description="Zn(2)-C6 fungal-type" evidence="2">
    <location>
        <begin position="79"/>
        <end position="109"/>
    </location>
</feature>